<gene>
    <name evidence="2" type="ORF">I8J32_006690</name>
</gene>
<dbReference type="InterPro" id="IPR036255">
    <property type="entry name" value="YgfB-like_sf"/>
</dbReference>
<dbReference type="SUPFAM" id="SSF101327">
    <property type="entry name" value="YgfB-like"/>
    <property type="match status" value="1"/>
</dbReference>
<dbReference type="KEGG" id="lsf:I8J32_006690"/>
<accession>A0A975AT09</accession>
<evidence type="ECO:0000313" key="2">
    <source>
        <dbReference type="EMBL" id="QSX79534.1"/>
    </source>
</evidence>
<dbReference type="NCBIfam" id="NF003405">
    <property type="entry name" value="PRK04758.1"/>
    <property type="match status" value="1"/>
</dbReference>
<proteinExistence type="inferred from homology"/>
<evidence type="ECO:0000313" key="3">
    <source>
        <dbReference type="Proteomes" id="UP000639274"/>
    </source>
</evidence>
<dbReference type="InterPro" id="IPR011978">
    <property type="entry name" value="YgfB-like"/>
</dbReference>
<dbReference type="PANTHER" id="PTHR37528:SF1">
    <property type="entry name" value="UPF0149 PROTEIN YGFB"/>
    <property type="match status" value="1"/>
</dbReference>
<dbReference type="Proteomes" id="UP000639274">
    <property type="component" value="Chromosome"/>
</dbReference>
<dbReference type="PANTHER" id="PTHR37528">
    <property type="entry name" value="UPF0149 PROTEIN YGFB"/>
    <property type="match status" value="1"/>
</dbReference>
<dbReference type="GO" id="GO:0005829">
    <property type="term" value="C:cytosol"/>
    <property type="evidence" value="ECO:0007669"/>
    <property type="project" value="TreeGrafter"/>
</dbReference>
<protein>
    <submittedName>
        <fullName evidence="2">UPF0149 family protein</fullName>
    </submittedName>
</protein>
<organism evidence="2 3">
    <name type="scientific">Agrilutibacter solisilvae</name>
    <dbReference type="NCBI Taxonomy" id="2763317"/>
    <lineage>
        <taxon>Bacteria</taxon>
        <taxon>Pseudomonadati</taxon>
        <taxon>Pseudomonadota</taxon>
        <taxon>Gammaproteobacteria</taxon>
        <taxon>Lysobacterales</taxon>
        <taxon>Lysobacteraceae</taxon>
        <taxon>Agrilutibacter</taxon>
    </lineage>
</organism>
<comment type="similarity">
    <text evidence="1">Belongs to the UPF0149 family.</text>
</comment>
<keyword evidence="3" id="KW-1185">Reference proteome</keyword>
<evidence type="ECO:0000256" key="1">
    <source>
        <dbReference type="ARBA" id="ARBA00038308"/>
    </source>
</evidence>
<dbReference type="Pfam" id="PF03695">
    <property type="entry name" value="UPF0149"/>
    <property type="match status" value="1"/>
</dbReference>
<sequence length="182" mass="19404">MSETPLPPQSAVEAEIRRLGLSMSPSEFHGSVCGWLAGGGEAGPDWLARVMADDALQAVPADSPLDLLRAASAAQLAHRSFEFELLMPGADAGLAERSGALFDWCRGFVGAFGLAAGDKALLSEDSREALADLVRLAGAQAQDEGDEEDEEALMEIEEFVRVAVMLLHGDCVLAPRHRQQFN</sequence>
<dbReference type="EMBL" id="CP071518">
    <property type="protein sequence ID" value="QSX79534.1"/>
    <property type="molecule type" value="Genomic_DNA"/>
</dbReference>
<name>A0A975AT09_9GAMM</name>
<dbReference type="AlphaFoldDB" id="A0A975AT09"/>
<dbReference type="Gene3D" id="1.20.120.740">
    <property type="entry name" value="YgfB uncharacterised protein family UPF0149, PF03695"/>
    <property type="match status" value="1"/>
</dbReference>
<reference evidence="2 3" key="1">
    <citation type="submission" date="2021-03" db="EMBL/GenBank/DDBJ databases">
        <title>Lysobacter sp. nov. isolated from soil of gangwondo yeongwol, south Korea.</title>
        <authorList>
            <person name="Kim K.R."/>
            <person name="Kim K.H."/>
            <person name="Jeon C.O."/>
        </authorList>
    </citation>
    <scope>NUCLEOTIDE SEQUENCE [LARGE SCALE GENOMIC DNA]</scope>
    <source>
        <strain evidence="2 3">R19</strain>
    </source>
</reference>